<accession>A0A7D5PCL5</accession>
<sequence>MDVDKTGWLATDGQPEQPVLHLYFDGPRPRLKELLTSRLREDIRPDEIDVTFRFVSPTSEADTGVFSLSDRVTGDFILECEGKADSIRTFVRGVGEYANRSGRDARYEVQIRADTGVVASFEKELLLVYNADGTLLRHASLIPSSVEM</sequence>
<dbReference type="OrthoDB" id="311801at2157"/>
<dbReference type="Pfam" id="PF19106">
    <property type="entry name" value="DUF5793"/>
    <property type="match status" value="1"/>
</dbReference>
<reference evidence="1 2" key="1">
    <citation type="submission" date="2020-07" db="EMBL/GenBank/DDBJ databases">
        <title>Halosimplex litoreum sp. nov. and Halosimplex rubrum sp. nov., isolated from different salt environments.</title>
        <authorList>
            <person name="Cui H."/>
        </authorList>
    </citation>
    <scope>NUCLEOTIDE SEQUENCE [LARGE SCALE GENOMIC DNA]</scope>
    <source>
        <strain evidence="1 2">R2</strain>
    </source>
</reference>
<organism evidence="1 2">
    <name type="scientific">Halosimplex pelagicum</name>
    <dbReference type="NCBI Taxonomy" id="869886"/>
    <lineage>
        <taxon>Archaea</taxon>
        <taxon>Methanobacteriati</taxon>
        <taxon>Methanobacteriota</taxon>
        <taxon>Stenosarchaea group</taxon>
        <taxon>Halobacteria</taxon>
        <taxon>Halobacteriales</taxon>
        <taxon>Haloarculaceae</taxon>
        <taxon>Halosimplex</taxon>
    </lineage>
</organism>
<name>A0A7D5PCL5_9EURY</name>
<gene>
    <name evidence="1" type="ORF">HZS54_12680</name>
</gene>
<dbReference type="InterPro" id="IPR043811">
    <property type="entry name" value="DUF5793"/>
</dbReference>
<protein>
    <submittedName>
        <fullName evidence="1">Uncharacterized protein</fullName>
    </submittedName>
</protein>
<evidence type="ECO:0000313" key="2">
    <source>
        <dbReference type="Proteomes" id="UP000509346"/>
    </source>
</evidence>
<dbReference type="AlphaFoldDB" id="A0A7D5PCL5"/>
<evidence type="ECO:0000313" key="1">
    <source>
        <dbReference type="EMBL" id="QLH82418.1"/>
    </source>
</evidence>
<keyword evidence="2" id="KW-1185">Reference proteome</keyword>
<dbReference type="EMBL" id="CP058909">
    <property type="protein sequence ID" value="QLH82418.1"/>
    <property type="molecule type" value="Genomic_DNA"/>
</dbReference>
<dbReference type="KEGG" id="hpel:HZS54_12680"/>
<proteinExistence type="predicted"/>
<dbReference type="Proteomes" id="UP000509346">
    <property type="component" value="Chromosome"/>
</dbReference>